<gene>
    <name evidence="1" type="ORF">QN277_005647</name>
</gene>
<dbReference type="EMBL" id="JAWXYG010000011">
    <property type="protein sequence ID" value="KAK4259303.1"/>
    <property type="molecule type" value="Genomic_DNA"/>
</dbReference>
<dbReference type="Proteomes" id="UP001293593">
    <property type="component" value="Unassembled WGS sequence"/>
</dbReference>
<organism evidence="1 2">
    <name type="scientific">Acacia crassicarpa</name>
    <name type="common">northern wattle</name>
    <dbReference type="NCBI Taxonomy" id="499986"/>
    <lineage>
        <taxon>Eukaryota</taxon>
        <taxon>Viridiplantae</taxon>
        <taxon>Streptophyta</taxon>
        <taxon>Embryophyta</taxon>
        <taxon>Tracheophyta</taxon>
        <taxon>Spermatophyta</taxon>
        <taxon>Magnoliopsida</taxon>
        <taxon>eudicotyledons</taxon>
        <taxon>Gunneridae</taxon>
        <taxon>Pentapetalae</taxon>
        <taxon>rosids</taxon>
        <taxon>fabids</taxon>
        <taxon>Fabales</taxon>
        <taxon>Fabaceae</taxon>
        <taxon>Caesalpinioideae</taxon>
        <taxon>mimosoid clade</taxon>
        <taxon>Acacieae</taxon>
        <taxon>Acacia</taxon>
    </lineage>
</organism>
<accession>A0AAE1IZL9</accession>
<comment type="caution">
    <text evidence="1">The sequence shown here is derived from an EMBL/GenBank/DDBJ whole genome shotgun (WGS) entry which is preliminary data.</text>
</comment>
<evidence type="ECO:0000313" key="1">
    <source>
        <dbReference type="EMBL" id="KAK4259303.1"/>
    </source>
</evidence>
<proteinExistence type="predicted"/>
<evidence type="ECO:0000313" key="2">
    <source>
        <dbReference type="Proteomes" id="UP001293593"/>
    </source>
</evidence>
<protein>
    <submittedName>
        <fullName evidence="1">Uncharacterized protein</fullName>
    </submittedName>
</protein>
<keyword evidence="2" id="KW-1185">Reference proteome</keyword>
<reference evidence="1" key="1">
    <citation type="submission" date="2023-10" db="EMBL/GenBank/DDBJ databases">
        <title>Chromosome-level genome of the transformable northern wattle, Acacia crassicarpa.</title>
        <authorList>
            <person name="Massaro I."/>
            <person name="Sinha N.R."/>
            <person name="Poethig S."/>
            <person name="Leichty A.R."/>
        </authorList>
    </citation>
    <scope>NUCLEOTIDE SEQUENCE</scope>
    <source>
        <strain evidence="1">Acra3RX</strain>
        <tissue evidence="1">Leaf</tissue>
    </source>
</reference>
<sequence length="73" mass="8359">MRMCLQFQAEVLDLEKTVLETIEEVAGDWRIDDIRGLLGHCNFKSDMLDRKVSLLSGSEKEVPISLPDMSELY</sequence>
<dbReference type="AlphaFoldDB" id="A0AAE1IZL9"/>
<name>A0AAE1IZL9_9FABA</name>